<feature type="compositionally biased region" description="Basic residues" evidence="1">
    <location>
        <begin position="1"/>
        <end position="14"/>
    </location>
</feature>
<evidence type="ECO:0000259" key="2">
    <source>
        <dbReference type="SMART" id="SM00507"/>
    </source>
</evidence>
<evidence type="ECO:0000313" key="4">
    <source>
        <dbReference type="Proteomes" id="UP000823895"/>
    </source>
</evidence>
<protein>
    <submittedName>
        <fullName evidence="3">HNH endonuclease</fullName>
    </submittedName>
</protein>
<evidence type="ECO:0000313" key="3">
    <source>
        <dbReference type="EMBL" id="HJC43582.1"/>
    </source>
</evidence>
<name>A0A9D2P4S0_9FIRM</name>
<dbReference type="SMART" id="SM00507">
    <property type="entry name" value="HNHc"/>
    <property type="match status" value="1"/>
</dbReference>
<dbReference type="CDD" id="cd00085">
    <property type="entry name" value="HNHc"/>
    <property type="match status" value="1"/>
</dbReference>
<dbReference type="InterPro" id="IPR003615">
    <property type="entry name" value="HNH_nuc"/>
</dbReference>
<sequence>MARKRSAAHTKAQKAGRERDRNVCQICGSRDQVEGHHIIDHQFSGVALTDNIIALCRKHHNDVHNGKIDILKI</sequence>
<dbReference type="EMBL" id="DWWI01000170">
    <property type="protein sequence ID" value="HJC43582.1"/>
    <property type="molecule type" value="Genomic_DNA"/>
</dbReference>
<dbReference type="AlphaFoldDB" id="A0A9D2P4S0"/>
<dbReference type="GO" id="GO:0008270">
    <property type="term" value="F:zinc ion binding"/>
    <property type="evidence" value="ECO:0007669"/>
    <property type="project" value="InterPro"/>
</dbReference>
<comment type="caution">
    <text evidence="3">The sequence shown here is derived from an EMBL/GenBank/DDBJ whole genome shotgun (WGS) entry which is preliminary data.</text>
</comment>
<proteinExistence type="predicted"/>
<dbReference type="InterPro" id="IPR002711">
    <property type="entry name" value="HNH"/>
</dbReference>
<dbReference type="Proteomes" id="UP000823895">
    <property type="component" value="Unassembled WGS sequence"/>
</dbReference>
<feature type="domain" description="HNH nuclease" evidence="2">
    <location>
        <begin position="11"/>
        <end position="61"/>
    </location>
</feature>
<gene>
    <name evidence="3" type="ORF">H9756_07885</name>
</gene>
<dbReference type="GO" id="GO:0004519">
    <property type="term" value="F:endonuclease activity"/>
    <property type="evidence" value="ECO:0007669"/>
    <property type="project" value="UniProtKB-KW"/>
</dbReference>
<dbReference type="Gene3D" id="1.10.30.50">
    <property type="match status" value="1"/>
</dbReference>
<keyword evidence="3" id="KW-0255">Endonuclease</keyword>
<reference evidence="3" key="2">
    <citation type="submission" date="2021-04" db="EMBL/GenBank/DDBJ databases">
        <authorList>
            <person name="Gilroy R."/>
        </authorList>
    </citation>
    <scope>NUCLEOTIDE SEQUENCE</scope>
    <source>
        <strain evidence="3">CHK165-2605</strain>
    </source>
</reference>
<feature type="region of interest" description="Disordered" evidence="1">
    <location>
        <begin position="1"/>
        <end position="21"/>
    </location>
</feature>
<keyword evidence="3" id="KW-0378">Hydrolase</keyword>
<dbReference type="GO" id="GO:0003676">
    <property type="term" value="F:nucleic acid binding"/>
    <property type="evidence" value="ECO:0007669"/>
    <property type="project" value="InterPro"/>
</dbReference>
<evidence type="ECO:0000256" key="1">
    <source>
        <dbReference type="SAM" id="MobiDB-lite"/>
    </source>
</evidence>
<keyword evidence="3" id="KW-0540">Nuclease</keyword>
<dbReference type="Pfam" id="PF01844">
    <property type="entry name" value="HNH"/>
    <property type="match status" value="1"/>
</dbReference>
<reference evidence="3" key="1">
    <citation type="journal article" date="2021" name="PeerJ">
        <title>Extensive microbial diversity within the chicken gut microbiome revealed by metagenomics and culture.</title>
        <authorList>
            <person name="Gilroy R."/>
            <person name="Ravi A."/>
            <person name="Getino M."/>
            <person name="Pursley I."/>
            <person name="Horton D.L."/>
            <person name="Alikhan N.F."/>
            <person name="Baker D."/>
            <person name="Gharbi K."/>
            <person name="Hall N."/>
            <person name="Watson M."/>
            <person name="Adriaenssens E.M."/>
            <person name="Foster-Nyarko E."/>
            <person name="Jarju S."/>
            <person name="Secka A."/>
            <person name="Antonio M."/>
            <person name="Oren A."/>
            <person name="Chaudhuri R.R."/>
            <person name="La Ragione R."/>
            <person name="Hildebrand F."/>
            <person name="Pallen M.J."/>
        </authorList>
    </citation>
    <scope>NUCLEOTIDE SEQUENCE</scope>
    <source>
        <strain evidence="3">CHK165-2605</strain>
    </source>
</reference>
<accession>A0A9D2P4S0</accession>
<organism evidence="3 4">
    <name type="scientific">Candidatus Mediterraneibacter gallistercoris</name>
    <dbReference type="NCBI Taxonomy" id="2838671"/>
    <lineage>
        <taxon>Bacteria</taxon>
        <taxon>Bacillati</taxon>
        <taxon>Bacillota</taxon>
        <taxon>Clostridia</taxon>
        <taxon>Lachnospirales</taxon>
        <taxon>Lachnospiraceae</taxon>
        <taxon>Mediterraneibacter</taxon>
    </lineage>
</organism>